<proteinExistence type="predicted"/>
<name>G9MN10_HYPVG</name>
<comment type="caution">
    <text evidence="1">The sequence shown here is derived from an EMBL/GenBank/DDBJ whole genome shotgun (WGS) entry which is preliminary data.</text>
</comment>
<evidence type="ECO:0000313" key="2">
    <source>
        <dbReference type="Proteomes" id="UP000007115"/>
    </source>
</evidence>
<dbReference type="Proteomes" id="UP000007115">
    <property type="component" value="Unassembled WGS sequence"/>
</dbReference>
<keyword evidence="2" id="KW-1185">Reference proteome</keyword>
<evidence type="ECO:0000313" key="1">
    <source>
        <dbReference type="EMBL" id="EHK23303.1"/>
    </source>
</evidence>
<dbReference type="GeneID" id="25790071"/>
<dbReference type="HOGENOM" id="CLU_1643934_0_0_1"/>
<dbReference type="RefSeq" id="XP_013957536.1">
    <property type="nucleotide sequence ID" value="XM_014102061.1"/>
</dbReference>
<dbReference type="AlphaFoldDB" id="G9MN10"/>
<dbReference type="InParanoid" id="G9MN10"/>
<dbReference type="EMBL" id="ABDF02000005">
    <property type="protein sequence ID" value="EHK23303.1"/>
    <property type="molecule type" value="Genomic_DNA"/>
</dbReference>
<reference evidence="1 2" key="1">
    <citation type="journal article" date="2011" name="Genome Biol.">
        <title>Comparative genome sequence analysis underscores mycoparasitism as the ancestral life style of Trichoderma.</title>
        <authorList>
            <person name="Kubicek C.P."/>
            <person name="Herrera-Estrella A."/>
            <person name="Seidl-Seiboth V."/>
            <person name="Martinez D.A."/>
            <person name="Druzhinina I.S."/>
            <person name="Thon M."/>
            <person name="Zeilinger S."/>
            <person name="Casas-Flores S."/>
            <person name="Horwitz B.A."/>
            <person name="Mukherjee P.K."/>
            <person name="Mukherjee M."/>
            <person name="Kredics L."/>
            <person name="Alcaraz L.D."/>
            <person name="Aerts A."/>
            <person name="Antal Z."/>
            <person name="Atanasova L."/>
            <person name="Cervantes-Badillo M.G."/>
            <person name="Challacombe J."/>
            <person name="Chertkov O."/>
            <person name="McCluskey K."/>
            <person name="Coulpier F."/>
            <person name="Deshpande N."/>
            <person name="von Doehren H."/>
            <person name="Ebbole D.J."/>
            <person name="Esquivel-Naranjo E.U."/>
            <person name="Fekete E."/>
            <person name="Flipphi M."/>
            <person name="Glaser F."/>
            <person name="Gomez-Rodriguez E.Y."/>
            <person name="Gruber S."/>
            <person name="Han C."/>
            <person name="Henrissat B."/>
            <person name="Hermosa R."/>
            <person name="Hernandez-Onate M."/>
            <person name="Karaffa L."/>
            <person name="Kosti I."/>
            <person name="Le Crom S."/>
            <person name="Lindquist E."/>
            <person name="Lucas S."/>
            <person name="Luebeck M."/>
            <person name="Luebeck P.S."/>
            <person name="Margeot A."/>
            <person name="Metz B."/>
            <person name="Misra M."/>
            <person name="Nevalainen H."/>
            <person name="Omann M."/>
            <person name="Packer N."/>
            <person name="Perrone G."/>
            <person name="Uresti-Rivera E.E."/>
            <person name="Salamov A."/>
            <person name="Schmoll M."/>
            <person name="Seiboth B."/>
            <person name="Shapiro H."/>
            <person name="Sukno S."/>
            <person name="Tamayo-Ramos J.A."/>
            <person name="Tisch D."/>
            <person name="Wiest A."/>
            <person name="Wilkinson H.H."/>
            <person name="Zhang M."/>
            <person name="Coutinho P.M."/>
            <person name="Kenerley C.M."/>
            <person name="Monte E."/>
            <person name="Baker S.E."/>
            <person name="Grigoriev I.V."/>
        </authorList>
    </citation>
    <scope>NUCLEOTIDE SEQUENCE [LARGE SCALE GENOMIC DNA]</scope>
    <source>
        <strain evidence="2">Gv29-8 / FGSC 10586</strain>
    </source>
</reference>
<dbReference type="VEuPathDB" id="FungiDB:TRIVIDRAFT_199687"/>
<organism evidence="1 2">
    <name type="scientific">Hypocrea virens (strain Gv29-8 / FGSC 10586)</name>
    <name type="common">Gliocladium virens</name>
    <name type="synonym">Trichoderma virens</name>
    <dbReference type="NCBI Taxonomy" id="413071"/>
    <lineage>
        <taxon>Eukaryota</taxon>
        <taxon>Fungi</taxon>
        <taxon>Dikarya</taxon>
        <taxon>Ascomycota</taxon>
        <taxon>Pezizomycotina</taxon>
        <taxon>Sordariomycetes</taxon>
        <taxon>Hypocreomycetidae</taxon>
        <taxon>Hypocreales</taxon>
        <taxon>Hypocreaceae</taxon>
        <taxon>Trichoderma</taxon>
    </lineage>
</organism>
<gene>
    <name evidence="1" type="ORF">TRIVIDRAFT_199687</name>
</gene>
<protein>
    <submittedName>
        <fullName evidence="1">Uncharacterized protein</fullName>
    </submittedName>
</protein>
<accession>G9MN10</accession>
<sequence length="161" mass="17456">MCACWIASCAASTKPGSSVLTSESAGGVVFSSMESLLALSSILVVELVLAPYEAAIHKTSRCWDGIHVCAIQSLDDANPNMLDSYSVWGTSFFWEPTASSKNIHTRPFSSRDACQLDTHDGRFAGLNWKDDQGGDYNAIDSHTSRFFSYSATNRMPETLAS</sequence>